<keyword evidence="4" id="KW-1185">Reference proteome</keyword>
<feature type="domain" description="CN hydrolase" evidence="2">
    <location>
        <begin position="6"/>
        <end position="244"/>
    </location>
</feature>
<dbReference type="PANTHER" id="PTHR23088">
    <property type="entry name" value="NITRILASE-RELATED"/>
    <property type="match status" value="1"/>
</dbReference>
<dbReference type="PANTHER" id="PTHR23088:SF27">
    <property type="entry name" value="DEAMINATED GLUTATHIONE AMIDASE"/>
    <property type="match status" value="1"/>
</dbReference>
<organism evidence="3 4">
    <name type="scientific">Pyrinomonas methylaliphatogenes</name>
    <dbReference type="NCBI Taxonomy" id="454194"/>
    <lineage>
        <taxon>Bacteria</taxon>
        <taxon>Pseudomonadati</taxon>
        <taxon>Acidobacteriota</taxon>
        <taxon>Blastocatellia</taxon>
        <taxon>Blastocatellales</taxon>
        <taxon>Pyrinomonadaceae</taxon>
        <taxon>Pyrinomonas</taxon>
    </lineage>
</organism>
<gene>
    <name evidence="3" type="ORF">PYK22_01159</name>
</gene>
<dbReference type="PROSITE" id="PS01227">
    <property type="entry name" value="UPF0012"/>
    <property type="match status" value="1"/>
</dbReference>
<dbReference type="InterPro" id="IPR003010">
    <property type="entry name" value="C-N_Hydrolase"/>
</dbReference>
<dbReference type="Gene3D" id="3.60.110.10">
    <property type="entry name" value="Carbon-nitrogen hydrolase"/>
    <property type="match status" value="1"/>
</dbReference>
<dbReference type="AlphaFoldDB" id="A0A0B6WVQ2"/>
<evidence type="ECO:0000313" key="3">
    <source>
        <dbReference type="EMBL" id="CDM65161.1"/>
    </source>
</evidence>
<dbReference type="CDD" id="cd07583">
    <property type="entry name" value="nitrilase_5"/>
    <property type="match status" value="1"/>
</dbReference>
<reference evidence="3 4" key="1">
    <citation type="submission" date="2013-12" db="EMBL/GenBank/DDBJ databases">
        <authorList>
            <person name="Stott M."/>
        </authorList>
    </citation>
    <scope>NUCLEOTIDE SEQUENCE [LARGE SCALE GENOMIC DNA]</scope>
    <source>
        <strain evidence="3 4">K22</strain>
    </source>
</reference>
<dbReference type="Pfam" id="PF00795">
    <property type="entry name" value="CN_hydrolase"/>
    <property type="match status" value="1"/>
</dbReference>
<comment type="similarity">
    <text evidence="1">Belongs to the carbon-nitrogen hydrolase superfamily. NIT1/NIT2 family.</text>
</comment>
<proteinExistence type="inferred from homology"/>
<keyword evidence="3" id="KW-0378">Hydrolase</keyword>
<accession>A0A0B6WVQ2</accession>
<evidence type="ECO:0000256" key="1">
    <source>
        <dbReference type="ARBA" id="ARBA00010613"/>
    </source>
</evidence>
<evidence type="ECO:0000259" key="2">
    <source>
        <dbReference type="PROSITE" id="PS50263"/>
    </source>
</evidence>
<sequence>MLKMAVDIALLQIGHRAEESCQDRIERGLALLARMERRVELAIFPELWTVGYFNFEEYEHHAEPIPGPSSRRFSAAARDLGIWLHAGSIIERSSQGLYNTSLLFAPDGSLRATYRKIHLFGYDSRESELLTPGDGLTVIDTPFGVLALTTCYDMRFPELYRQLVQRGAEIFLVTAAWPYPRLEHWLVLARARAIENLAYMVCCNASGRMRDQQLLGNSLIVDPWGTPTARAGEGEQILYGALDPTHVREVRTTFPALRDRRL</sequence>
<dbReference type="PROSITE" id="PS50263">
    <property type="entry name" value="CN_HYDROLASE"/>
    <property type="match status" value="1"/>
</dbReference>
<dbReference type="EMBL" id="CBXV010000004">
    <property type="protein sequence ID" value="CDM65161.1"/>
    <property type="molecule type" value="Genomic_DNA"/>
</dbReference>
<dbReference type="STRING" id="454194.PYK22_01159"/>
<dbReference type="InterPro" id="IPR036526">
    <property type="entry name" value="C-N_Hydrolase_sf"/>
</dbReference>
<dbReference type="Proteomes" id="UP000031518">
    <property type="component" value="Unassembled WGS sequence"/>
</dbReference>
<protein>
    <submittedName>
        <fullName evidence="3">Predicted amidohydrolase</fullName>
    </submittedName>
</protein>
<name>A0A0B6WVQ2_9BACT</name>
<dbReference type="SUPFAM" id="SSF56317">
    <property type="entry name" value="Carbon-nitrogen hydrolase"/>
    <property type="match status" value="1"/>
</dbReference>
<evidence type="ECO:0000313" key="4">
    <source>
        <dbReference type="Proteomes" id="UP000031518"/>
    </source>
</evidence>
<dbReference type="GO" id="GO:0016787">
    <property type="term" value="F:hydrolase activity"/>
    <property type="evidence" value="ECO:0007669"/>
    <property type="project" value="UniProtKB-KW"/>
</dbReference>
<dbReference type="InterPro" id="IPR001110">
    <property type="entry name" value="UPF0012_CS"/>
</dbReference>
<reference evidence="3 4" key="2">
    <citation type="submission" date="2015-01" db="EMBL/GenBank/DDBJ databases">
        <title>Complete genome sequence of Pyrinomonas methylaliphatogenes type strain K22T.</title>
        <authorList>
            <person name="Lee K.C.Y."/>
            <person name="Power J.F."/>
            <person name="Dunfield P.F."/>
            <person name="Morgan X.C."/>
            <person name="Huttenhower C."/>
            <person name="Stott M.B."/>
        </authorList>
    </citation>
    <scope>NUCLEOTIDE SEQUENCE [LARGE SCALE GENOMIC DNA]</scope>
    <source>
        <strain evidence="3 4">K22</strain>
    </source>
</reference>